<keyword evidence="2" id="KW-0670">Pyruvate</keyword>
<comment type="similarity">
    <text evidence="1">Belongs to the isocitrate lyase/PEP mutase superfamily. PEP mutase family.</text>
</comment>
<gene>
    <name evidence="2" type="ORF">FB471_0740</name>
</gene>
<dbReference type="RefSeq" id="WP_141995928.1">
    <property type="nucleotide sequence ID" value="NZ_VFML01000001.1"/>
</dbReference>
<dbReference type="Proteomes" id="UP000320876">
    <property type="component" value="Unassembled WGS sequence"/>
</dbReference>
<dbReference type="InterPro" id="IPR015813">
    <property type="entry name" value="Pyrv/PenolPyrv_kinase-like_dom"/>
</dbReference>
<dbReference type="AlphaFoldDB" id="A0A542DDD8"/>
<comment type="caution">
    <text evidence="2">The sequence shown here is derived from an EMBL/GenBank/DDBJ whole genome shotgun (WGS) entry which is preliminary data.</text>
</comment>
<name>A0A542DDD8_AMYCI</name>
<dbReference type="Pfam" id="PF13714">
    <property type="entry name" value="PEP_mutase"/>
    <property type="match status" value="1"/>
</dbReference>
<dbReference type="Gene3D" id="3.20.20.60">
    <property type="entry name" value="Phosphoenolpyruvate-binding domains"/>
    <property type="match status" value="1"/>
</dbReference>
<dbReference type="InterPro" id="IPR040442">
    <property type="entry name" value="Pyrv_kinase-like_dom_sf"/>
</dbReference>
<dbReference type="OrthoDB" id="9771433at2"/>
<keyword evidence="3" id="KW-1185">Reference proteome</keyword>
<dbReference type="InterPro" id="IPR039556">
    <property type="entry name" value="ICL/PEPM"/>
</dbReference>
<accession>A0A542DDD8</accession>
<dbReference type="GO" id="GO:0003824">
    <property type="term" value="F:catalytic activity"/>
    <property type="evidence" value="ECO:0007669"/>
    <property type="project" value="InterPro"/>
</dbReference>
<proteinExistence type="inferred from homology"/>
<dbReference type="CDD" id="cd00377">
    <property type="entry name" value="ICL_PEPM"/>
    <property type="match status" value="1"/>
</dbReference>
<dbReference type="PANTHER" id="PTHR42905">
    <property type="entry name" value="PHOSPHOENOLPYRUVATE CARBOXYLASE"/>
    <property type="match status" value="1"/>
</dbReference>
<organism evidence="2 3">
    <name type="scientific">Amycolatopsis cihanbeyliensis</name>
    <dbReference type="NCBI Taxonomy" id="1128664"/>
    <lineage>
        <taxon>Bacteria</taxon>
        <taxon>Bacillati</taxon>
        <taxon>Actinomycetota</taxon>
        <taxon>Actinomycetes</taxon>
        <taxon>Pseudonocardiales</taxon>
        <taxon>Pseudonocardiaceae</taxon>
        <taxon>Amycolatopsis</taxon>
    </lineage>
</organism>
<dbReference type="EMBL" id="VFML01000001">
    <property type="protein sequence ID" value="TQJ01076.1"/>
    <property type="molecule type" value="Genomic_DNA"/>
</dbReference>
<protein>
    <submittedName>
        <fullName evidence="2">Phosphoenolpyruvate phosphomutase</fullName>
    </submittedName>
</protein>
<reference evidence="2 3" key="1">
    <citation type="submission" date="2019-06" db="EMBL/GenBank/DDBJ databases">
        <title>Sequencing the genomes of 1000 actinobacteria strains.</title>
        <authorList>
            <person name="Klenk H.-P."/>
        </authorList>
    </citation>
    <scope>NUCLEOTIDE SEQUENCE [LARGE SCALE GENOMIC DNA]</scope>
    <source>
        <strain evidence="2 3">DSM 45679</strain>
    </source>
</reference>
<evidence type="ECO:0000256" key="1">
    <source>
        <dbReference type="ARBA" id="ARBA00038455"/>
    </source>
</evidence>
<sequence length="308" mass="33209">MTKAHALARLFERPDLDFLMGAHDALSAQIAEESGFSGVWLSGLGLSATSGLRDSNELSWTQVTERIGLVADRVSVPGLVDIDTGYGDFNNVRLVSRKLARTGVGGACIEDKVFPKVNSFLENGQVLADPAEFCGRLKAAKDTAGADMYLVARCEAFVAGRTLSEAVDRCSLYAESGADAVLVHSKLTSPDEVLAFMREWSSSVPVAIIPTKYSTVLAEVFEQAGISVAIWANQSLRAAIGAMQELCSALREQRTMRNLEGKIVDLTRVFELANNAELDLAKDLYSRYVPPGRSDETVSLLPEASRSA</sequence>
<evidence type="ECO:0000313" key="2">
    <source>
        <dbReference type="EMBL" id="TQJ01076.1"/>
    </source>
</evidence>
<dbReference type="SUPFAM" id="SSF51621">
    <property type="entry name" value="Phosphoenolpyruvate/pyruvate domain"/>
    <property type="match status" value="1"/>
</dbReference>
<evidence type="ECO:0000313" key="3">
    <source>
        <dbReference type="Proteomes" id="UP000320876"/>
    </source>
</evidence>
<dbReference type="PANTHER" id="PTHR42905:SF7">
    <property type="entry name" value="PHOSPHOENOLPYRUVATE PHOSPHOMUTASE"/>
    <property type="match status" value="1"/>
</dbReference>